<dbReference type="NCBIfam" id="TIGR01877">
    <property type="entry name" value="cas_cas6"/>
    <property type="match status" value="1"/>
</dbReference>
<protein>
    <submittedName>
        <fullName evidence="6">CRISPR-associated endoribonuclease Cas6</fullName>
    </submittedName>
</protein>
<accession>A0AAW4PFY2</accession>
<evidence type="ECO:0000313" key="6">
    <source>
        <dbReference type="EMBL" id="MBX0296791.1"/>
    </source>
</evidence>
<evidence type="ECO:0000256" key="3">
    <source>
        <dbReference type="ARBA" id="ARBA00023118"/>
    </source>
</evidence>
<evidence type="ECO:0000256" key="1">
    <source>
        <dbReference type="ARBA" id="ARBA00005937"/>
    </source>
</evidence>
<evidence type="ECO:0000313" key="7">
    <source>
        <dbReference type="Proteomes" id="UP001430455"/>
    </source>
</evidence>
<dbReference type="Gene3D" id="3.30.70.1900">
    <property type="match status" value="1"/>
</dbReference>
<dbReference type="Pfam" id="PF01881">
    <property type="entry name" value="Cas_Cas6_C"/>
    <property type="match status" value="1"/>
</dbReference>
<keyword evidence="7" id="KW-1185">Reference proteome</keyword>
<dbReference type="GO" id="GO:0003723">
    <property type="term" value="F:RNA binding"/>
    <property type="evidence" value="ECO:0007669"/>
    <property type="project" value="UniProtKB-KW"/>
</dbReference>
<feature type="domain" description="CRISPR associated protein Cas6 C-terminal" evidence="5">
    <location>
        <begin position="149"/>
        <end position="252"/>
    </location>
</feature>
<dbReference type="PANTHER" id="PTHR36984">
    <property type="entry name" value="CRISPR-ASSOCIATED ENDORIBONUCLEASE CAS6 1"/>
    <property type="match status" value="1"/>
</dbReference>
<dbReference type="RefSeq" id="WP_220581380.1">
    <property type="nucleotide sequence ID" value="NZ_RKLT01000010.1"/>
</dbReference>
<keyword evidence="2" id="KW-0694">RNA-binding</keyword>
<dbReference type="GO" id="GO:0051607">
    <property type="term" value="P:defense response to virus"/>
    <property type="evidence" value="ECO:0007669"/>
    <property type="project" value="UniProtKB-KW"/>
</dbReference>
<dbReference type="InterPro" id="IPR049435">
    <property type="entry name" value="Cas_Cas6_C"/>
</dbReference>
<dbReference type="InterPro" id="IPR010156">
    <property type="entry name" value="CRISPR-assoc_prot_Cas6"/>
</dbReference>
<evidence type="ECO:0000259" key="5">
    <source>
        <dbReference type="Pfam" id="PF01881"/>
    </source>
</evidence>
<comment type="similarity">
    <text evidence="1">Belongs to the CRISPR-associated protein Cas6/Cse3/CasE family.</text>
</comment>
<gene>
    <name evidence="6" type="primary">cas6</name>
    <name evidence="6" type="ORF">EGH23_18085</name>
</gene>
<reference evidence="6 7" key="1">
    <citation type="submission" date="2021-06" db="EMBL/GenBank/DDBJ databases">
        <title>Halomicroarcula sp. a new haloarchaeum isolated from saline soil.</title>
        <authorList>
            <person name="Duran-Viseras A."/>
            <person name="Sanchez-Porro C."/>
            <person name="Ventosa A."/>
        </authorList>
    </citation>
    <scope>NUCLEOTIDE SEQUENCE [LARGE SCALE GENOMIC DNA]</scope>
    <source>
        <strain evidence="6 7">F27</strain>
    </source>
</reference>
<dbReference type="PANTHER" id="PTHR36984:SF1">
    <property type="entry name" value="CRISPR-ASSOCIATED ENDORIBONUCLEASE CAS6 1"/>
    <property type="match status" value="1"/>
</dbReference>
<sequence>MRILVRLSARADAAYDNTYHHKLRGRLWQALEGSDYDSHHDDNQPKPFAYSNPFPPGEMQEGDERSLLVASTEESLLAHVAEDLTHDRELNIGEMPFHVDKVTPLSPDVGEPGTTGTLETGTGVLVRIPPWRFDEYDMDVDHDEAEFWRPKHTMEPFRNQIEANLDKKHGLYAPDYLPGPSDVDGDLFDGYDLIKTFAIPVTPTTGREETWVLSKWRFDYTVRDDDHRRHLNLALDVGLGERNSLGFGFLNITDRTRPDETELEGENAFA</sequence>
<name>A0AAW4PFY2_9EURY</name>
<dbReference type="Gene3D" id="3.30.70.1890">
    <property type="match status" value="1"/>
</dbReference>
<evidence type="ECO:0000256" key="4">
    <source>
        <dbReference type="SAM" id="MobiDB-lite"/>
    </source>
</evidence>
<dbReference type="GO" id="GO:0016788">
    <property type="term" value="F:hydrolase activity, acting on ester bonds"/>
    <property type="evidence" value="ECO:0007669"/>
    <property type="project" value="InterPro"/>
</dbReference>
<dbReference type="InterPro" id="IPR045747">
    <property type="entry name" value="CRISPR-assoc_prot_Cas6_N_sf"/>
</dbReference>
<proteinExistence type="inferred from homology"/>
<feature type="region of interest" description="Disordered" evidence="4">
    <location>
        <begin position="35"/>
        <end position="61"/>
    </location>
</feature>
<evidence type="ECO:0000256" key="2">
    <source>
        <dbReference type="ARBA" id="ARBA00022884"/>
    </source>
</evidence>
<dbReference type="Proteomes" id="UP001430455">
    <property type="component" value="Unassembled WGS sequence"/>
</dbReference>
<organism evidence="6 7">
    <name type="scientific">Haloarcula nitratireducens</name>
    <dbReference type="NCBI Taxonomy" id="2487749"/>
    <lineage>
        <taxon>Archaea</taxon>
        <taxon>Methanobacteriati</taxon>
        <taxon>Methanobacteriota</taxon>
        <taxon>Stenosarchaea group</taxon>
        <taxon>Halobacteria</taxon>
        <taxon>Halobacteriales</taxon>
        <taxon>Haloarculaceae</taxon>
        <taxon>Haloarcula</taxon>
    </lineage>
</organism>
<dbReference type="EMBL" id="RKLT01000010">
    <property type="protein sequence ID" value="MBX0296791.1"/>
    <property type="molecule type" value="Genomic_DNA"/>
</dbReference>
<dbReference type="AlphaFoldDB" id="A0AAW4PFY2"/>
<comment type="caution">
    <text evidence="6">The sequence shown here is derived from an EMBL/GenBank/DDBJ whole genome shotgun (WGS) entry which is preliminary data.</text>
</comment>
<keyword evidence="3" id="KW-0051">Antiviral defense</keyword>